<feature type="region of interest" description="Disordered" evidence="1">
    <location>
        <begin position="1"/>
        <end position="91"/>
    </location>
</feature>
<accession>A0A0H2R5M2</accession>
<evidence type="ECO:0000256" key="1">
    <source>
        <dbReference type="SAM" id="MobiDB-lite"/>
    </source>
</evidence>
<feature type="compositionally biased region" description="Low complexity" evidence="1">
    <location>
        <begin position="145"/>
        <end position="157"/>
    </location>
</feature>
<keyword evidence="3" id="KW-1185">Reference proteome</keyword>
<feature type="compositionally biased region" description="Basic and acidic residues" evidence="1">
    <location>
        <begin position="456"/>
        <end position="467"/>
    </location>
</feature>
<feature type="compositionally biased region" description="Polar residues" evidence="1">
    <location>
        <begin position="478"/>
        <end position="487"/>
    </location>
</feature>
<feature type="region of interest" description="Disordered" evidence="1">
    <location>
        <begin position="456"/>
        <end position="487"/>
    </location>
</feature>
<feature type="compositionally biased region" description="Basic and acidic residues" evidence="1">
    <location>
        <begin position="77"/>
        <end position="86"/>
    </location>
</feature>
<reference evidence="2 3" key="1">
    <citation type="submission" date="2015-04" db="EMBL/GenBank/DDBJ databases">
        <title>Complete genome sequence of Schizopora paradoxa KUC8140, a cosmopolitan wood degrader in East Asia.</title>
        <authorList>
            <consortium name="DOE Joint Genome Institute"/>
            <person name="Min B."/>
            <person name="Park H."/>
            <person name="Jang Y."/>
            <person name="Kim J.-J."/>
            <person name="Kim K.H."/>
            <person name="Pangilinan J."/>
            <person name="Lipzen A."/>
            <person name="Riley R."/>
            <person name="Grigoriev I.V."/>
            <person name="Spatafora J.W."/>
            <person name="Choi I.-G."/>
        </authorList>
    </citation>
    <scope>NUCLEOTIDE SEQUENCE [LARGE SCALE GENOMIC DNA]</scope>
    <source>
        <strain evidence="2 3">KUC8140</strain>
    </source>
</reference>
<protein>
    <submittedName>
        <fullName evidence="2">Uncharacterized protein</fullName>
    </submittedName>
</protein>
<evidence type="ECO:0000313" key="3">
    <source>
        <dbReference type="Proteomes" id="UP000053477"/>
    </source>
</evidence>
<feature type="compositionally biased region" description="Acidic residues" evidence="1">
    <location>
        <begin position="45"/>
        <end position="57"/>
    </location>
</feature>
<name>A0A0H2R5M2_9AGAM</name>
<dbReference type="EMBL" id="KQ086158">
    <property type="protein sequence ID" value="KLO07144.1"/>
    <property type="molecule type" value="Genomic_DNA"/>
</dbReference>
<feature type="region of interest" description="Disordered" evidence="1">
    <location>
        <begin position="107"/>
        <end position="166"/>
    </location>
</feature>
<dbReference type="AlphaFoldDB" id="A0A0H2R5M2"/>
<evidence type="ECO:0000313" key="2">
    <source>
        <dbReference type="EMBL" id="KLO07144.1"/>
    </source>
</evidence>
<feature type="compositionally biased region" description="Low complexity" evidence="1">
    <location>
        <begin position="1"/>
        <end position="17"/>
    </location>
</feature>
<gene>
    <name evidence="2" type="ORF">SCHPADRAFT_894904</name>
</gene>
<dbReference type="InParanoid" id="A0A0H2R5M2"/>
<feature type="compositionally biased region" description="Polar residues" evidence="1">
    <location>
        <begin position="319"/>
        <end position="331"/>
    </location>
</feature>
<proteinExistence type="predicted"/>
<feature type="region of interest" description="Disordered" evidence="1">
    <location>
        <begin position="319"/>
        <end position="341"/>
    </location>
</feature>
<sequence>MTATRRAAGRTASSSKSTIKHKEHPSDAGKLESNPLSHRNANGDDNNEFSSSEESDNDLFSVGSDFDDLPDATTLSADRKPQRTDPPHNAIPVEGFEHLQVEVVDPTGQRTNPQSQEEENGMEVDASALSPRVSAEEPAIQNAGSTATTESATNHTTRPTQVSQRPTLGNLCDTYASERTLPYVAGLMLATDRPHVTVVTLEKSFPKEDDYELKRIRMLSTLKGNSKIRNLSLCEPGSLSLLERKFLKHGLNDSSSLFFLTGIAKYTGLFDDSLNSRQVGFLPFATTWYRAVSVLGNVFESKVLYFASYQGAITMSTKTRNASSSSTTQPGGLTRLDEEENTVSPSDTWALNYDSRVPVFDGRYRLNFNDLRECPEYRRELQPGSAIAPIFTVHSYHPYGQQLSKHRIQKTDTIISFNIRAIIYVKEPHPYFNHKQILNARDEALGVTFPPAREEPIANREATRDANDEYGDLVSDSPMDTDSITLI</sequence>
<organism evidence="2 3">
    <name type="scientific">Schizopora paradoxa</name>
    <dbReference type="NCBI Taxonomy" id="27342"/>
    <lineage>
        <taxon>Eukaryota</taxon>
        <taxon>Fungi</taxon>
        <taxon>Dikarya</taxon>
        <taxon>Basidiomycota</taxon>
        <taxon>Agaricomycotina</taxon>
        <taxon>Agaricomycetes</taxon>
        <taxon>Hymenochaetales</taxon>
        <taxon>Schizoporaceae</taxon>
        <taxon>Schizopora</taxon>
    </lineage>
</organism>
<dbReference type="Proteomes" id="UP000053477">
    <property type="component" value="Unassembled WGS sequence"/>
</dbReference>